<keyword evidence="3" id="KW-1185">Reference proteome</keyword>
<name>A0A8H4SUM0_9HYPO</name>
<comment type="caution">
    <text evidence="2">The sequence shown here is derived from an EMBL/GenBank/DDBJ whole genome shotgun (WGS) entry which is preliminary data.</text>
</comment>
<evidence type="ECO:0000256" key="1">
    <source>
        <dbReference type="SAM" id="MobiDB-lite"/>
    </source>
</evidence>
<organism evidence="2 3">
    <name type="scientific">Fusarium sarcochroum</name>
    <dbReference type="NCBI Taxonomy" id="1208366"/>
    <lineage>
        <taxon>Eukaryota</taxon>
        <taxon>Fungi</taxon>
        <taxon>Dikarya</taxon>
        <taxon>Ascomycota</taxon>
        <taxon>Pezizomycotina</taxon>
        <taxon>Sordariomycetes</taxon>
        <taxon>Hypocreomycetidae</taxon>
        <taxon>Hypocreales</taxon>
        <taxon>Nectriaceae</taxon>
        <taxon>Fusarium</taxon>
        <taxon>Fusarium lateritium species complex</taxon>
    </lineage>
</organism>
<sequence>MAYDFVFRRERVLVFAPDLSISFQVLLQLSMKEHIRYGSCPNYNSEASQATRRIDHHVQKLGGRTSVSHSSITCVNRDDDQVSLRRRIVELNRENGSLQHEDNYFATLANNVLVSLRVSIQSYLSNIPDSLLYDNTTISHGSETGGSISQAFGRPQRPHIDTLLSLEQRKAQLRGFSDIQEPQVTLMSSWCQGARNRPLPPTPHPMSKSALEMLEINLIRQNGMMRQSITLNRKLVYRVLLRLVSQVRQLASALRSVLTEANLLIEQLNTDWRQYIEEVIREETNPETQDSGSDLARSLDAEYHAGNIDNRSESRLRDSDLSLSYEPDSMEADYRTSDHIPRYAAQAGGRDFVSLNSLPMNRGSSNTAKNKDDQGQSWPYVEPLRITHQQSHPSPDCDTVSSKAELRQRLAMLHYERMCYRRLANEALVRFVPTIKHHVHEVKNLLHKSSAEENKLRDLLQQQIKLRTTQHSNGDG</sequence>
<proteinExistence type="predicted"/>
<dbReference type="OrthoDB" id="5060929at2759"/>
<reference evidence="2" key="2">
    <citation type="submission" date="2020-05" db="EMBL/GenBank/DDBJ databases">
        <authorList>
            <person name="Kim H.-S."/>
            <person name="Proctor R.H."/>
            <person name="Brown D.W."/>
        </authorList>
    </citation>
    <scope>NUCLEOTIDE SEQUENCE</scope>
    <source>
        <strain evidence="2">NRRL 20472</strain>
    </source>
</reference>
<evidence type="ECO:0000313" key="2">
    <source>
        <dbReference type="EMBL" id="KAF4946033.1"/>
    </source>
</evidence>
<protein>
    <submittedName>
        <fullName evidence="2">Uncharacterized protein</fullName>
    </submittedName>
</protein>
<feature type="compositionally biased region" description="Polar residues" evidence="1">
    <location>
        <begin position="354"/>
        <end position="368"/>
    </location>
</feature>
<evidence type="ECO:0000313" key="3">
    <source>
        <dbReference type="Proteomes" id="UP000622797"/>
    </source>
</evidence>
<dbReference type="EMBL" id="JABEXW010001195">
    <property type="protein sequence ID" value="KAF4946033.1"/>
    <property type="molecule type" value="Genomic_DNA"/>
</dbReference>
<feature type="region of interest" description="Disordered" evidence="1">
    <location>
        <begin position="354"/>
        <end position="377"/>
    </location>
</feature>
<gene>
    <name evidence="2" type="ORF">FSARC_14298</name>
</gene>
<dbReference type="Proteomes" id="UP000622797">
    <property type="component" value="Unassembled WGS sequence"/>
</dbReference>
<reference evidence="2" key="1">
    <citation type="journal article" date="2020" name="BMC Genomics">
        <title>Correction to: Identification and distribution of gene clusters required for synthesis of sphingolipid metabolism inhibitors in diverse species of the filamentous fungus Fusarium.</title>
        <authorList>
            <person name="Kim H.S."/>
            <person name="Lohmar J.M."/>
            <person name="Busman M."/>
            <person name="Brown D.W."/>
            <person name="Naumann T.A."/>
            <person name="Divon H.H."/>
            <person name="Lysoe E."/>
            <person name="Uhlig S."/>
            <person name="Proctor R.H."/>
        </authorList>
    </citation>
    <scope>NUCLEOTIDE SEQUENCE</scope>
    <source>
        <strain evidence="2">NRRL 20472</strain>
    </source>
</reference>
<accession>A0A8H4SUM0</accession>
<dbReference type="AlphaFoldDB" id="A0A8H4SUM0"/>